<keyword evidence="4 5" id="KW-0460">Magnesium</keyword>
<evidence type="ECO:0000256" key="4">
    <source>
        <dbReference type="ARBA" id="ARBA00022842"/>
    </source>
</evidence>
<proteinExistence type="inferred from homology"/>
<keyword evidence="3" id="KW-0378">Hydrolase</keyword>
<dbReference type="InterPro" id="IPR000760">
    <property type="entry name" value="Inositol_monophosphatase-like"/>
</dbReference>
<evidence type="ECO:0000256" key="2">
    <source>
        <dbReference type="ARBA" id="ARBA00022723"/>
    </source>
</evidence>
<dbReference type="GO" id="GO:0046872">
    <property type="term" value="F:metal ion binding"/>
    <property type="evidence" value="ECO:0007669"/>
    <property type="project" value="UniProtKB-KW"/>
</dbReference>
<dbReference type="SUPFAM" id="SSF56655">
    <property type="entry name" value="Carbohydrate phosphatase"/>
    <property type="match status" value="1"/>
</dbReference>
<dbReference type="PANTHER" id="PTHR20854">
    <property type="entry name" value="INOSITOL MONOPHOSPHATASE"/>
    <property type="match status" value="1"/>
</dbReference>
<evidence type="ECO:0000256" key="1">
    <source>
        <dbReference type="ARBA" id="ARBA00009759"/>
    </source>
</evidence>
<dbReference type="PRINTS" id="PR00377">
    <property type="entry name" value="IMPHPHTASES"/>
</dbReference>
<comment type="caution">
    <text evidence="6">The sequence shown here is derived from an EMBL/GenBank/DDBJ whole genome shotgun (WGS) entry which is preliminary data.</text>
</comment>
<dbReference type="Proteomes" id="UP000645257">
    <property type="component" value="Unassembled WGS sequence"/>
</dbReference>
<sequence length="263" mass="29055">MQIVKQVIDAVAHVARTEIMPRFMAVGSCRKDDGTLFTEADLACQAVLTETLPAIAPYPVLGEEMPREAQDALWKANQDGLWVVDPIDGTTNFINGLPHFAVSVALMRHGRSELGVIHNPVSGETFYAARGQGAFMNGQPLPLKRRCNPMRDAIAGVEVKYLRSGKLAARLHGLAPCGSQRSMGSSTLDWCYLAAGRYDLYLHGGQRLWDYAAGSVILEEAGGRLATLNTDDYWSDTLWKRSAIAALDPELFEQWHRWVRANQ</sequence>
<accession>A0A918P111</accession>
<dbReference type="PROSITE" id="PS00630">
    <property type="entry name" value="IMP_2"/>
    <property type="match status" value="1"/>
</dbReference>
<evidence type="ECO:0000313" key="7">
    <source>
        <dbReference type="Proteomes" id="UP000645257"/>
    </source>
</evidence>
<feature type="binding site" evidence="5">
    <location>
        <position position="88"/>
    </location>
    <ligand>
        <name>Mg(2+)</name>
        <dbReference type="ChEBI" id="CHEBI:18420"/>
        <label>1</label>
        <note>catalytic</note>
    </ligand>
</feature>
<dbReference type="GO" id="GO:0007165">
    <property type="term" value="P:signal transduction"/>
    <property type="evidence" value="ECO:0007669"/>
    <property type="project" value="TreeGrafter"/>
</dbReference>
<dbReference type="Pfam" id="PF00459">
    <property type="entry name" value="Inositol_P"/>
    <property type="match status" value="1"/>
</dbReference>
<dbReference type="CDD" id="cd01637">
    <property type="entry name" value="IMPase_like"/>
    <property type="match status" value="1"/>
</dbReference>
<comment type="similarity">
    <text evidence="1">Belongs to the inositol monophosphatase superfamily.</text>
</comment>
<dbReference type="EMBL" id="BMYX01000006">
    <property type="protein sequence ID" value="GGY12566.1"/>
    <property type="molecule type" value="Genomic_DNA"/>
</dbReference>
<dbReference type="GO" id="GO:0006020">
    <property type="term" value="P:inositol metabolic process"/>
    <property type="evidence" value="ECO:0007669"/>
    <property type="project" value="TreeGrafter"/>
</dbReference>
<name>A0A918P111_9NEIS</name>
<evidence type="ECO:0000256" key="3">
    <source>
        <dbReference type="ARBA" id="ARBA00022801"/>
    </source>
</evidence>
<feature type="binding site" evidence="5">
    <location>
        <position position="63"/>
    </location>
    <ligand>
        <name>Mg(2+)</name>
        <dbReference type="ChEBI" id="CHEBI:18420"/>
        <label>1</label>
        <note>catalytic</note>
    </ligand>
</feature>
<dbReference type="InterPro" id="IPR020583">
    <property type="entry name" value="Inositol_monoP_metal-BS"/>
</dbReference>
<dbReference type="AlphaFoldDB" id="A0A918P111"/>
<reference evidence="6" key="1">
    <citation type="journal article" date="2014" name="Int. J. Syst. Evol. Microbiol.">
        <title>Complete genome sequence of Corynebacterium casei LMG S-19264T (=DSM 44701T), isolated from a smear-ripened cheese.</title>
        <authorList>
            <consortium name="US DOE Joint Genome Institute (JGI-PGF)"/>
            <person name="Walter F."/>
            <person name="Albersmeier A."/>
            <person name="Kalinowski J."/>
            <person name="Ruckert C."/>
        </authorList>
    </citation>
    <scope>NUCLEOTIDE SEQUENCE</scope>
    <source>
        <strain evidence="6">KCTC 32182</strain>
    </source>
</reference>
<keyword evidence="7" id="KW-1185">Reference proteome</keyword>
<protein>
    <submittedName>
        <fullName evidence="6">Phosphatase</fullName>
    </submittedName>
</protein>
<dbReference type="GO" id="GO:0008934">
    <property type="term" value="F:inositol monophosphate 1-phosphatase activity"/>
    <property type="evidence" value="ECO:0007669"/>
    <property type="project" value="TreeGrafter"/>
</dbReference>
<gene>
    <name evidence="6" type="ORF">GCM10011289_14750</name>
</gene>
<evidence type="ECO:0000256" key="5">
    <source>
        <dbReference type="PIRSR" id="PIRSR600760-2"/>
    </source>
</evidence>
<dbReference type="PANTHER" id="PTHR20854:SF4">
    <property type="entry name" value="INOSITOL-1-MONOPHOSPHATASE-RELATED"/>
    <property type="match status" value="1"/>
</dbReference>
<feature type="binding site" evidence="5">
    <location>
        <position position="87"/>
    </location>
    <ligand>
        <name>Mg(2+)</name>
        <dbReference type="ChEBI" id="CHEBI:18420"/>
        <label>1</label>
        <note>catalytic</note>
    </ligand>
</feature>
<feature type="binding site" evidence="5">
    <location>
        <position position="85"/>
    </location>
    <ligand>
        <name>Mg(2+)</name>
        <dbReference type="ChEBI" id="CHEBI:18420"/>
        <label>1</label>
        <note>catalytic</note>
    </ligand>
</feature>
<reference evidence="6" key="2">
    <citation type="submission" date="2020-09" db="EMBL/GenBank/DDBJ databases">
        <authorList>
            <person name="Sun Q."/>
            <person name="Kim S."/>
        </authorList>
    </citation>
    <scope>NUCLEOTIDE SEQUENCE</scope>
    <source>
        <strain evidence="6">KCTC 32182</strain>
    </source>
</reference>
<dbReference type="InterPro" id="IPR020550">
    <property type="entry name" value="Inositol_monophosphatase_CS"/>
</dbReference>
<dbReference type="PROSITE" id="PS00629">
    <property type="entry name" value="IMP_1"/>
    <property type="match status" value="1"/>
</dbReference>
<keyword evidence="2 5" id="KW-0479">Metal-binding</keyword>
<organism evidence="6 7">
    <name type="scientific">Paludibacterium paludis</name>
    <dbReference type="NCBI Taxonomy" id="1225769"/>
    <lineage>
        <taxon>Bacteria</taxon>
        <taxon>Pseudomonadati</taxon>
        <taxon>Pseudomonadota</taxon>
        <taxon>Betaproteobacteria</taxon>
        <taxon>Neisseriales</taxon>
        <taxon>Chromobacteriaceae</taxon>
        <taxon>Paludibacterium</taxon>
    </lineage>
</organism>
<comment type="cofactor">
    <cofactor evidence="5">
        <name>Mg(2+)</name>
        <dbReference type="ChEBI" id="CHEBI:18420"/>
    </cofactor>
</comment>
<evidence type="ECO:0000313" key="6">
    <source>
        <dbReference type="EMBL" id="GGY12566.1"/>
    </source>
</evidence>
<dbReference type="Gene3D" id="3.40.190.80">
    <property type="match status" value="1"/>
</dbReference>
<dbReference type="GO" id="GO:0046854">
    <property type="term" value="P:phosphatidylinositol phosphate biosynthetic process"/>
    <property type="evidence" value="ECO:0007669"/>
    <property type="project" value="InterPro"/>
</dbReference>
<feature type="binding site" evidence="5">
    <location>
        <position position="210"/>
    </location>
    <ligand>
        <name>Mg(2+)</name>
        <dbReference type="ChEBI" id="CHEBI:18420"/>
        <label>1</label>
        <note>catalytic</note>
    </ligand>
</feature>
<dbReference type="Gene3D" id="3.30.540.10">
    <property type="entry name" value="Fructose-1,6-Bisphosphatase, subunit A, domain 1"/>
    <property type="match status" value="1"/>
</dbReference>